<organism evidence="2 3">
    <name type="scientific">Flagellimonas allohymeniacidonis</name>
    <dbReference type="NCBI Taxonomy" id="2517819"/>
    <lineage>
        <taxon>Bacteria</taxon>
        <taxon>Pseudomonadati</taxon>
        <taxon>Bacteroidota</taxon>
        <taxon>Flavobacteriia</taxon>
        <taxon>Flavobacteriales</taxon>
        <taxon>Flavobacteriaceae</taxon>
        <taxon>Flagellimonas</taxon>
    </lineage>
</organism>
<evidence type="ECO:0000313" key="3">
    <source>
        <dbReference type="Proteomes" id="UP000291981"/>
    </source>
</evidence>
<evidence type="ECO:0000256" key="1">
    <source>
        <dbReference type="SAM" id="SignalP"/>
    </source>
</evidence>
<evidence type="ECO:0000313" key="2">
    <source>
        <dbReference type="EMBL" id="TAI48355.1"/>
    </source>
</evidence>
<dbReference type="Gene3D" id="2.170.15.10">
    <property type="entry name" value="Proaerolysin, chain A, domain 3"/>
    <property type="match status" value="1"/>
</dbReference>
<proteinExistence type="predicted"/>
<dbReference type="PROSITE" id="PS51257">
    <property type="entry name" value="PROKAR_LIPOPROTEIN"/>
    <property type="match status" value="1"/>
</dbReference>
<feature type="chain" id="PRO_5020887376" evidence="1">
    <location>
        <begin position="23"/>
        <end position="574"/>
    </location>
</feature>
<keyword evidence="1" id="KW-0732">Signal</keyword>
<comment type="caution">
    <text evidence="2">The sequence shown here is derived from an EMBL/GenBank/DDBJ whole genome shotgun (WGS) entry which is preliminary data.</text>
</comment>
<dbReference type="OrthoDB" id="1155031at2"/>
<dbReference type="Proteomes" id="UP000291981">
    <property type="component" value="Unassembled WGS sequence"/>
</dbReference>
<gene>
    <name evidence="2" type="ORF">EW142_00665</name>
</gene>
<sequence>MKTTNRLSIGFFLVAIILTGLACSKDDSTDDEATDPEISGPEGEIEYYPGISTNDIEEYKGDIGLVFDTRRFKQKGYNTHNAKITVDATHNSFSKTIGINEYTNIAQLSFKIDSLTQEASSELKEGVRVELEIHSDDMGSVMYSEVYPKLSFKENGTRVDVGPEDIEDTNDWNSFGSDTSYFLNLFKYDGSTGPGVVQATDQQGEALDIFTEKDLAISTKLSQQFRFQAHPTKADTYYIFSAKSNNYIGVLPNPDPFKPKTFFSYSLRESNLKYPLSPEELTRSASDALSSFEFVIKKVERGKYLIYSNGFDLKFQIKEPTLFNPGGGFSLGPFTELSTKQTAYFRILSMNIDWDIRPNGIIQEKPILPPATTKFAFNSTLVNCTSSTISTEAGREEKLTVKSTVGFEETLSVYTTETSRTPLSIGLEAGATFFGVPGLFSDLFSVDMETSLQIGSEATYSEQMEKSKEETYFSKREIPVLPGKASLVYDSYQTYSNIEIPFVQRFTITGKDKTSNTLLSGKELETQISISPFDGVVTNIEDNFIEVSIRGTSFIENVADSFSVAREVSWDCEN</sequence>
<feature type="signal peptide" evidence="1">
    <location>
        <begin position="1"/>
        <end position="22"/>
    </location>
</feature>
<accession>A0A4Q8QD89</accession>
<dbReference type="EMBL" id="SGIU01000001">
    <property type="protein sequence ID" value="TAI48355.1"/>
    <property type="molecule type" value="Genomic_DNA"/>
</dbReference>
<keyword evidence="3" id="KW-1185">Reference proteome</keyword>
<reference evidence="2 3" key="1">
    <citation type="submission" date="2019-02" db="EMBL/GenBank/DDBJ databases">
        <title>Draft genome sequence of Muricauda sp. 176CP4-71.</title>
        <authorList>
            <person name="Park J.-S."/>
        </authorList>
    </citation>
    <scope>NUCLEOTIDE SEQUENCE [LARGE SCALE GENOMIC DNA]</scope>
    <source>
        <strain evidence="2 3">176CP4-71</strain>
    </source>
</reference>
<dbReference type="RefSeq" id="WP_130608220.1">
    <property type="nucleotide sequence ID" value="NZ_SGIU01000001.1"/>
</dbReference>
<name>A0A4Q8QD89_9FLAO</name>
<dbReference type="AlphaFoldDB" id="A0A4Q8QD89"/>
<protein>
    <submittedName>
        <fullName evidence="2">Uncharacterized protein</fullName>
    </submittedName>
</protein>